<gene>
    <name evidence="4" type="ORF">AMK68_03375</name>
</gene>
<dbReference type="InterPro" id="IPR016300">
    <property type="entry name" value="ATPase_ArsA/GET3"/>
</dbReference>
<proteinExistence type="inferred from homology"/>
<dbReference type="InterPro" id="IPR027417">
    <property type="entry name" value="P-loop_NTPase"/>
</dbReference>
<keyword evidence="2" id="KW-0175">Coiled coil</keyword>
<evidence type="ECO:0000313" key="5">
    <source>
        <dbReference type="Proteomes" id="UP000052020"/>
    </source>
</evidence>
<comment type="caution">
    <text evidence="4">The sequence shown here is derived from an EMBL/GenBank/DDBJ whole genome shotgun (WGS) entry which is preliminary data.</text>
</comment>
<reference evidence="4 5" key="1">
    <citation type="journal article" date="2015" name="Microbiome">
        <title>Genomic resolution of linkages in carbon, nitrogen, and sulfur cycling among widespread estuary sediment bacteria.</title>
        <authorList>
            <person name="Baker B.J."/>
            <person name="Lazar C.S."/>
            <person name="Teske A.P."/>
            <person name="Dick G.J."/>
        </authorList>
    </citation>
    <scope>NUCLEOTIDE SEQUENCE [LARGE SCALE GENOMIC DNA]</scope>
    <source>
        <strain evidence="4">DG_56</strain>
    </source>
</reference>
<protein>
    <submittedName>
        <fullName evidence="4">Arsenic transporter</fullName>
    </submittedName>
</protein>
<dbReference type="Proteomes" id="UP000052020">
    <property type="component" value="Unassembled WGS sequence"/>
</dbReference>
<dbReference type="SUPFAM" id="SSF52540">
    <property type="entry name" value="P-loop containing nucleoside triphosphate hydrolases"/>
    <property type="match status" value="1"/>
</dbReference>
<evidence type="ECO:0000256" key="2">
    <source>
        <dbReference type="SAM" id="Coils"/>
    </source>
</evidence>
<evidence type="ECO:0000256" key="1">
    <source>
        <dbReference type="ARBA" id="ARBA00011040"/>
    </source>
</evidence>
<name>A0A0S7XMM1_9BACT</name>
<feature type="domain" description="ArsA/GET3 Anion-transporting ATPase-like" evidence="3">
    <location>
        <begin position="14"/>
        <end position="321"/>
    </location>
</feature>
<dbReference type="GO" id="GO:0016887">
    <property type="term" value="F:ATP hydrolysis activity"/>
    <property type="evidence" value="ECO:0007669"/>
    <property type="project" value="InterPro"/>
</dbReference>
<dbReference type="PANTHER" id="PTHR10803:SF3">
    <property type="entry name" value="ATPASE GET3"/>
    <property type="match status" value="1"/>
</dbReference>
<dbReference type="Pfam" id="PF02374">
    <property type="entry name" value="ArsA_ATPase"/>
    <property type="match status" value="1"/>
</dbReference>
<dbReference type="GO" id="GO:0005524">
    <property type="term" value="F:ATP binding"/>
    <property type="evidence" value="ECO:0007669"/>
    <property type="project" value="InterPro"/>
</dbReference>
<dbReference type="PANTHER" id="PTHR10803">
    <property type="entry name" value="ARSENICAL PUMP-DRIVING ATPASE ARSENITE-TRANSLOCATING ATPASE"/>
    <property type="match status" value="1"/>
</dbReference>
<comment type="similarity">
    <text evidence="1">Belongs to the arsA ATPase family.</text>
</comment>
<dbReference type="NCBIfam" id="TIGR00345">
    <property type="entry name" value="GET3_arsA_TRC40"/>
    <property type="match status" value="1"/>
</dbReference>
<dbReference type="CDD" id="cd02035">
    <property type="entry name" value="ArsA"/>
    <property type="match status" value="1"/>
</dbReference>
<dbReference type="Gene3D" id="3.40.50.300">
    <property type="entry name" value="P-loop containing nucleotide triphosphate hydrolases"/>
    <property type="match status" value="1"/>
</dbReference>
<dbReference type="AlphaFoldDB" id="A0A0S7XMM1"/>
<dbReference type="InterPro" id="IPR025723">
    <property type="entry name" value="ArsA/GET3_ATPase-like"/>
</dbReference>
<feature type="coiled-coil region" evidence="2">
    <location>
        <begin position="164"/>
        <end position="191"/>
    </location>
</feature>
<dbReference type="EMBL" id="LIZY01000069">
    <property type="protein sequence ID" value="KPJ63671.1"/>
    <property type="molecule type" value="Genomic_DNA"/>
</dbReference>
<evidence type="ECO:0000313" key="4">
    <source>
        <dbReference type="EMBL" id="KPJ63671.1"/>
    </source>
</evidence>
<evidence type="ECO:0000259" key="3">
    <source>
        <dbReference type="Pfam" id="PF02374"/>
    </source>
</evidence>
<accession>A0A0S7XMM1</accession>
<sequence length="331" mass="37927">MSLTDIFAIHPERRYIMFGGKGGLGKTTFSAATGYYLARQGHRVLVFSVDPQASLSDIFQRDIFGKGPVEIMPNLYAQEVDADGRIRDYQEEIRQKIRDMYQLDKVPDEIEQYIQASAAEPAMEESAIFDQVVDIVVEGDYDYYIYDLVPLGHALYYLSMASVYDAWINKITALREEMREYDRVAAVMKREQDLPEDQILEELQYIKGRINAASDILTNKERTAFFFVLTPEEMVILDTQKAAERFRKFDVPLSGYIVNRVLPRELIDSDIPDFLRGRIEMQAGRMEEIARLFGSEVRACVPEFERDITGLDMIGRVAAELFPPPEGRAVV</sequence>
<organism evidence="4 5">
    <name type="scientific">candidate division KD3-62 bacterium DG_56</name>
    <dbReference type="NCBI Taxonomy" id="1704032"/>
    <lineage>
        <taxon>Bacteria</taxon>
        <taxon>candidate division KD3-62</taxon>
    </lineage>
</organism>